<evidence type="ECO:0000313" key="1">
    <source>
        <dbReference type="EMBL" id="PSJ38824.1"/>
    </source>
</evidence>
<accession>A0A2P7QLK6</accession>
<comment type="caution">
    <text evidence="1">The sequence shown here is derived from an EMBL/GenBank/DDBJ whole genome shotgun (WGS) entry which is preliminary data.</text>
</comment>
<name>A0A2P7QLK6_9SPHN</name>
<keyword evidence="2" id="KW-1185">Reference proteome</keyword>
<dbReference type="Proteomes" id="UP000241167">
    <property type="component" value="Unassembled WGS sequence"/>
</dbReference>
<sequence>MSVGTELLAVPFPEMIQRLGVGVAEAQLQMDMVSLRIARLMAGYDETEDDGDVEDAENLPEDAGVKSPRYLIDFGDGNSYSLLELGFTPTFYQFVDTVIELKMSISMTRTTEAKLSRSSTTAKAKGFAVPFAAGGSVSTSSVSASFASKYQYSAEGSSLMRTKLVPVPPPAVLEERIRALLAKRAAPEA</sequence>
<dbReference type="EMBL" id="PXYI01000005">
    <property type="protein sequence ID" value="PSJ38824.1"/>
    <property type="molecule type" value="Genomic_DNA"/>
</dbReference>
<organism evidence="1 2">
    <name type="scientific">Allosphingosinicella deserti</name>
    <dbReference type="NCBI Taxonomy" id="2116704"/>
    <lineage>
        <taxon>Bacteria</taxon>
        <taxon>Pseudomonadati</taxon>
        <taxon>Pseudomonadota</taxon>
        <taxon>Alphaproteobacteria</taxon>
        <taxon>Sphingomonadales</taxon>
        <taxon>Sphingomonadaceae</taxon>
        <taxon>Allosphingosinicella</taxon>
    </lineage>
</organism>
<reference evidence="1 2" key="1">
    <citation type="submission" date="2018-03" db="EMBL/GenBank/DDBJ databases">
        <title>The draft genome of Sphingosinicella sp. GL-C-18.</title>
        <authorList>
            <person name="Liu L."/>
            <person name="Li L."/>
            <person name="Liang L."/>
            <person name="Zhang X."/>
            <person name="Wang T."/>
        </authorList>
    </citation>
    <scope>NUCLEOTIDE SEQUENCE [LARGE SCALE GENOMIC DNA]</scope>
    <source>
        <strain evidence="1 2">GL-C-18</strain>
    </source>
</reference>
<dbReference type="OrthoDB" id="7594941at2"/>
<gene>
    <name evidence="1" type="ORF">C7I55_15975</name>
</gene>
<evidence type="ECO:0000313" key="2">
    <source>
        <dbReference type="Proteomes" id="UP000241167"/>
    </source>
</evidence>
<dbReference type="RefSeq" id="WP_106514017.1">
    <property type="nucleotide sequence ID" value="NZ_PXYI01000005.1"/>
</dbReference>
<dbReference type="AlphaFoldDB" id="A0A2P7QLK6"/>
<proteinExistence type="predicted"/>
<protein>
    <submittedName>
        <fullName evidence="1">Uncharacterized protein</fullName>
    </submittedName>
</protein>